<dbReference type="EMBL" id="LAZR01026446">
    <property type="protein sequence ID" value="KKL68716.1"/>
    <property type="molecule type" value="Genomic_DNA"/>
</dbReference>
<protein>
    <recommendedName>
        <fullName evidence="2">Terminase large subunit gp17-like C-terminal domain-containing protein</fullName>
    </recommendedName>
</protein>
<accession>A0A0F9ER06</accession>
<organism evidence="1">
    <name type="scientific">marine sediment metagenome</name>
    <dbReference type="NCBI Taxonomy" id="412755"/>
    <lineage>
        <taxon>unclassified sequences</taxon>
        <taxon>metagenomes</taxon>
        <taxon>ecological metagenomes</taxon>
    </lineage>
</organism>
<evidence type="ECO:0000313" key="1">
    <source>
        <dbReference type="EMBL" id="KKL68716.1"/>
    </source>
</evidence>
<comment type="caution">
    <text evidence="1">The sequence shown here is derived from an EMBL/GenBank/DDBJ whole genome shotgun (WGS) entry which is preliminary data.</text>
</comment>
<proteinExistence type="predicted"/>
<dbReference type="Gene3D" id="3.30.420.240">
    <property type="match status" value="1"/>
</dbReference>
<dbReference type="InterPro" id="IPR027417">
    <property type="entry name" value="P-loop_NTPase"/>
</dbReference>
<gene>
    <name evidence="1" type="ORF">LCGC14_2122210</name>
</gene>
<dbReference type="Gene3D" id="3.40.50.300">
    <property type="entry name" value="P-loop containing nucleotide triphosphate hydrolases"/>
    <property type="match status" value="1"/>
</dbReference>
<dbReference type="AlphaFoldDB" id="A0A0F9ER06"/>
<sequence length="605" mass="69363">YYHRSRGTDESGMKQSQISKLSPIDQRKLFLANRCRRSYRFLAANFLYIKTSVDETAPPQLSHLAFNAAQGKLQAIVNRQVAEKKPIRIIVLKARHEGVTTWSQGLIFHRTIFTPNYRSMTLAHDVPTTEDIFQKSKLFYEMLPEWLQPMIRYSTKRELVFENPSDKDRRANPGLRSRTDISTADNIRTARGVHLHAFHGSEVAQWPYPSEIRTSVYPAIPNHPATIIILESTAYGAGTWFHTEWESAKAGEIELQPVFLAWFDLSTYSISLVKGETITPKDNEERDLVRRYHVMPEQLKWRRQTLQLRFKSNMDDFRQEYPSNDHEAFVVAGRLRFDRERLREMLERTEPPRAIGTVLPGRAFMETSSGCLKVWEPPTTSEQYVMGVDVGGGGEAGDASVMSIIRRRNRVLVAEWWGKIDPLLFARELQLVGLWYNEALISVEINNHGLSTQNELKQNYWNLYRWQYFDQIAHKYTKRLGWQTNPQTKNLLTDFAEYLILQGLTKVFSADLVGELMTFVRLGSETCAAASCLDDRVMAWMIALMTERMTSTLGKGSVLLESTKEGIPANVDPAWLPWVKARDLESGGDLSYHGESVSADGMIVR</sequence>
<name>A0A0F9ER06_9ZZZZ</name>
<reference evidence="1" key="1">
    <citation type="journal article" date="2015" name="Nature">
        <title>Complex archaea that bridge the gap between prokaryotes and eukaryotes.</title>
        <authorList>
            <person name="Spang A."/>
            <person name="Saw J.H."/>
            <person name="Jorgensen S.L."/>
            <person name="Zaremba-Niedzwiedzka K."/>
            <person name="Martijn J."/>
            <person name="Lind A.E."/>
            <person name="van Eijk R."/>
            <person name="Schleper C."/>
            <person name="Guy L."/>
            <person name="Ettema T.J."/>
        </authorList>
    </citation>
    <scope>NUCLEOTIDE SEQUENCE</scope>
</reference>
<feature type="non-terminal residue" evidence="1">
    <location>
        <position position="1"/>
    </location>
</feature>
<evidence type="ECO:0008006" key="2">
    <source>
        <dbReference type="Google" id="ProtNLM"/>
    </source>
</evidence>